<evidence type="ECO:0000313" key="2">
    <source>
        <dbReference type="EMBL" id="PPK80554.1"/>
    </source>
</evidence>
<accession>A0A2S6HS97</accession>
<dbReference type="InterPro" id="IPR036291">
    <property type="entry name" value="NAD(P)-bd_dom_sf"/>
</dbReference>
<dbReference type="NCBIfam" id="NF004513">
    <property type="entry name" value="PRK05854.1"/>
    <property type="match status" value="1"/>
</dbReference>
<reference evidence="2 3" key="1">
    <citation type="submission" date="2018-02" db="EMBL/GenBank/DDBJ databases">
        <title>Genomic Encyclopedia of Archaeal and Bacterial Type Strains, Phase II (KMG-II): from individual species to whole genera.</title>
        <authorList>
            <person name="Goeker M."/>
        </authorList>
    </citation>
    <scope>NUCLEOTIDE SEQUENCE [LARGE SCALE GENOMIC DNA]</scope>
    <source>
        <strain evidence="2 3">DSM 3808</strain>
    </source>
</reference>
<dbReference type="PANTHER" id="PTHR43157:SF31">
    <property type="entry name" value="PHOSPHATIDYLINOSITOL-GLYCAN BIOSYNTHESIS CLASS F PROTEIN"/>
    <property type="match status" value="1"/>
</dbReference>
<dbReference type="Pfam" id="PF00106">
    <property type="entry name" value="adh_short"/>
    <property type="match status" value="1"/>
</dbReference>
<dbReference type="SUPFAM" id="SSF51735">
    <property type="entry name" value="NAD(P)-binding Rossmann-fold domains"/>
    <property type="match status" value="1"/>
</dbReference>
<dbReference type="AlphaFoldDB" id="A0A2S6HS97"/>
<proteinExistence type="predicted"/>
<dbReference type="Gene3D" id="3.40.50.720">
    <property type="entry name" value="NAD(P)-binding Rossmann-like Domain"/>
    <property type="match status" value="1"/>
</dbReference>
<dbReference type="InterPro" id="IPR002347">
    <property type="entry name" value="SDR_fam"/>
</dbReference>
<dbReference type="GO" id="GO:0016491">
    <property type="term" value="F:oxidoreductase activity"/>
    <property type="evidence" value="ECO:0007669"/>
    <property type="project" value="UniProtKB-KW"/>
</dbReference>
<evidence type="ECO:0000256" key="1">
    <source>
        <dbReference type="ARBA" id="ARBA00023002"/>
    </source>
</evidence>
<organism evidence="2 3">
    <name type="scientific">Lacrimispora xylanisolvens</name>
    <dbReference type="NCBI Taxonomy" id="384636"/>
    <lineage>
        <taxon>Bacteria</taxon>
        <taxon>Bacillati</taxon>
        <taxon>Bacillota</taxon>
        <taxon>Clostridia</taxon>
        <taxon>Lachnospirales</taxon>
        <taxon>Lachnospiraceae</taxon>
        <taxon>Lacrimispora</taxon>
    </lineage>
</organism>
<sequence>MMKENKKSNWSIADIPSQKGRSVVITGTGGIGYETALAMTRAGAEVIMAGRNRDKGAEAIKKIKKLIPAGNICFEKLDLADLASIEAFGEQIRAQRKSLDILINNAAVMNPPLRKITIDGFELQMGTNYLGHFALTAQLLPLLQKGNKPRVVTLSSLAHLQGAINFDDLQSDFNYKPMVSYSQSKLACLMFAFELQRRSDAAGWGISSMGAHPGISRTELIPNGAGKNSPAGMVRRLFGPILFQAAAHGAWPSLYAATANEAKGGVYYGPSRMNEMRGCPTVAKIAPQAKDVAVASKLWEVSEKLTNVKLV</sequence>
<gene>
    <name evidence="2" type="ORF">BXY41_106144</name>
</gene>
<name>A0A2S6HS97_9FIRM</name>
<evidence type="ECO:0000313" key="3">
    <source>
        <dbReference type="Proteomes" id="UP000237749"/>
    </source>
</evidence>
<dbReference type="Proteomes" id="UP000237749">
    <property type="component" value="Unassembled WGS sequence"/>
</dbReference>
<protein>
    <submittedName>
        <fullName evidence="2">NADP-dependent 3-hydroxy acid dehydrogenase YdfG</fullName>
    </submittedName>
</protein>
<dbReference type="RefSeq" id="WP_242980192.1">
    <property type="nucleotide sequence ID" value="NZ_PTJA01000006.1"/>
</dbReference>
<keyword evidence="1" id="KW-0560">Oxidoreductase</keyword>
<keyword evidence="3" id="KW-1185">Reference proteome</keyword>
<dbReference type="EMBL" id="PTJA01000006">
    <property type="protein sequence ID" value="PPK80554.1"/>
    <property type="molecule type" value="Genomic_DNA"/>
</dbReference>
<dbReference type="CDD" id="cd05327">
    <property type="entry name" value="retinol-DH_like_SDR_c_like"/>
    <property type="match status" value="1"/>
</dbReference>
<dbReference type="PRINTS" id="PR00081">
    <property type="entry name" value="GDHRDH"/>
</dbReference>
<comment type="caution">
    <text evidence="2">The sequence shown here is derived from an EMBL/GenBank/DDBJ whole genome shotgun (WGS) entry which is preliminary data.</text>
</comment>
<dbReference type="NCBIfam" id="NF004846">
    <property type="entry name" value="PRK06197.1"/>
    <property type="match status" value="1"/>
</dbReference>
<dbReference type="PANTHER" id="PTHR43157">
    <property type="entry name" value="PHOSPHATIDYLINOSITOL-GLYCAN BIOSYNTHESIS CLASS F PROTEIN-RELATED"/>
    <property type="match status" value="1"/>
</dbReference>